<proteinExistence type="predicted"/>
<comment type="caution">
    <text evidence="1">The sequence shown here is derived from an EMBL/GenBank/DDBJ whole genome shotgun (WGS) entry which is preliminary data.</text>
</comment>
<gene>
    <name evidence="1" type="ORF">LCGC14_1565490</name>
</gene>
<dbReference type="Gene3D" id="3.40.50.300">
    <property type="entry name" value="P-loop containing nucleotide triphosphate hydrolases"/>
    <property type="match status" value="1"/>
</dbReference>
<dbReference type="SUPFAM" id="SSF52540">
    <property type="entry name" value="P-loop containing nucleoside triphosphate hydrolases"/>
    <property type="match status" value="1"/>
</dbReference>
<organism evidence="1">
    <name type="scientific">marine sediment metagenome</name>
    <dbReference type="NCBI Taxonomy" id="412755"/>
    <lineage>
        <taxon>unclassified sequences</taxon>
        <taxon>metagenomes</taxon>
        <taxon>ecological metagenomes</taxon>
    </lineage>
</organism>
<dbReference type="EMBL" id="LAZR01012141">
    <property type="protein sequence ID" value="KKM33138.1"/>
    <property type="molecule type" value="Genomic_DNA"/>
</dbReference>
<name>A0A0F9IL61_9ZZZZ</name>
<accession>A0A0F9IL61</accession>
<sequence length="244" mass="27967">MLYARTKMIIYGRYKTLKSMTLLSMGRCIAAGQPWMSFKTPEQGSRVIYLQLEIPHPLLHKRMTKMELAWDAVDRKELIQRVKDNLYVWTEPLLKLDRPEGIGTVKKWVELIEPAVIMIDPIYKTISGNILDPNHVREVCDQVDVMLSQYEVSVVFAHHARKSAISEDSSFDLGSDDMLGAAVFSYWADTVCKIVKTGEKGNEVGLTLNFDIIRHAEDIIEPKEVVFNRDDLTFHEGDRLILVK</sequence>
<dbReference type="AlphaFoldDB" id="A0A0F9IL61"/>
<evidence type="ECO:0000313" key="1">
    <source>
        <dbReference type="EMBL" id="KKM33138.1"/>
    </source>
</evidence>
<reference evidence="1" key="1">
    <citation type="journal article" date="2015" name="Nature">
        <title>Complex archaea that bridge the gap between prokaryotes and eukaryotes.</title>
        <authorList>
            <person name="Spang A."/>
            <person name="Saw J.H."/>
            <person name="Jorgensen S.L."/>
            <person name="Zaremba-Niedzwiedzka K."/>
            <person name="Martijn J."/>
            <person name="Lind A.E."/>
            <person name="van Eijk R."/>
            <person name="Schleper C."/>
            <person name="Guy L."/>
            <person name="Ettema T.J."/>
        </authorList>
    </citation>
    <scope>NUCLEOTIDE SEQUENCE</scope>
</reference>
<dbReference type="InterPro" id="IPR027417">
    <property type="entry name" value="P-loop_NTPase"/>
</dbReference>
<protein>
    <recommendedName>
        <fullName evidence="2">SF4 helicase domain-containing protein</fullName>
    </recommendedName>
</protein>
<dbReference type="Pfam" id="PF13481">
    <property type="entry name" value="AAA_25"/>
    <property type="match status" value="1"/>
</dbReference>
<evidence type="ECO:0008006" key="2">
    <source>
        <dbReference type="Google" id="ProtNLM"/>
    </source>
</evidence>